<dbReference type="AlphaFoldDB" id="A0A9W7A318"/>
<dbReference type="InterPro" id="IPR016181">
    <property type="entry name" value="Acyl_CoA_acyltransferase"/>
</dbReference>
<organism evidence="2 3">
    <name type="scientific">Triparma retinervis</name>
    <dbReference type="NCBI Taxonomy" id="2557542"/>
    <lineage>
        <taxon>Eukaryota</taxon>
        <taxon>Sar</taxon>
        <taxon>Stramenopiles</taxon>
        <taxon>Ochrophyta</taxon>
        <taxon>Bolidophyceae</taxon>
        <taxon>Parmales</taxon>
        <taxon>Triparmaceae</taxon>
        <taxon>Triparma</taxon>
    </lineage>
</organism>
<sequence>SLSLASSFALNTSGSSFEGHPSYDPSSVWGFLPLSGGPFPTPSALHGSPLFSTSPSQCVIMCLDSVTRKCVGAIKLTEDDPANLSVRLEYSIWTPTYQGKQQEVEAGYLALGKIFGMGYRRVSFDCDVDDSEGRKMAGRLRFALEGERMKDVLIEVDEDTVVSRNSYSFALLNSDWNGEGGARDHVFEKIYGRRALKIDKGRRKEDDEDDNELKIKKEREKEEEKEGGDVPALQTEELKKKN</sequence>
<feature type="compositionally biased region" description="Basic and acidic residues" evidence="1">
    <location>
        <begin position="212"/>
        <end position="228"/>
    </location>
</feature>
<dbReference type="Proteomes" id="UP001165082">
    <property type="component" value="Unassembled WGS sequence"/>
</dbReference>
<protein>
    <submittedName>
        <fullName evidence="2">Uncharacterized protein</fullName>
    </submittedName>
</protein>
<dbReference type="PANTHER" id="PTHR43441">
    <property type="entry name" value="RIBOSOMAL-PROTEIN-SERINE ACETYLTRANSFERASE"/>
    <property type="match status" value="1"/>
</dbReference>
<evidence type="ECO:0000313" key="2">
    <source>
        <dbReference type="EMBL" id="GMH61074.1"/>
    </source>
</evidence>
<dbReference type="SUPFAM" id="SSF55729">
    <property type="entry name" value="Acyl-CoA N-acyltransferases (Nat)"/>
    <property type="match status" value="1"/>
</dbReference>
<dbReference type="InterPro" id="IPR051908">
    <property type="entry name" value="Ribosomal_N-acetyltransferase"/>
</dbReference>
<comment type="caution">
    <text evidence="2">The sequence shown here is derived from an EMBL/GenBank/DDBJ whole genome shotgun (WGS) entry which is preliminary data.</text>
</comment>
<reference evidence="2" key="1">
    <citation type="submission" date="2022-07" db="EMBL/GenBank/DDBJ databases">
        <title>Genome analysis of Parmales, a sister group of diatoms, reveals the evolutionary specialization of diatoms from phago-mixotrophs to photoautotrophs.</title>
        <authorList>
            <person name="Ban H."/>
            <person name="Sato S."/>
            <person name="Yoshikawa S."/>
            <person name="Kazumasa Y."/>
            <person name="Nakamura Y."/>
            <person name="Ichinomiya M."/>
            <person name="Saitoh K."/>
            <person name="Sato N."/>
            <person name="Blanc-Mathieu R."/>
            <person name="Endo H."/>
            <person name="Kuwata A."/>
            <person name="Ogata H."/>
        </authorList>
    </citation>
    <scope>NUCLEOTIDE SEQUENCE</scope>
</reference>
<feature type="non-terminal residue" evidence="2">
    <location>
        <position position="1"/>
    </location>
</feature>
<keyword evidence="3" id="KW-1185">Reference proteome</keyword>
<dbReference type="GO" id="GO:1990189">
    <property type="term" value="F:protein N-terminal-serine acetyltransferase activity"/>
    <property type="evidence" value="ECO:0007669"/>
    <property type="project" value="TreeGrafter"/>
</dbReference>
<evidence type="ECO:0000313" key="3">
    <source>
        <dbReference type="Proteomes" id="UP001165082"/>
    </source>
</evidence>
<gene>
    <name evidence="2" type="ORF">TrRE_jg6283</name>
</gene>
<accession>A0A9W7A318</accession>
<name>A0A9W7A318_9STRA</name>
<dbReference type="PANTHER" id="PTHR43441:SF2">
    <property type="entry name" value="FAMILY ACETYLTRANSFERASE, PUTATIVE (AFU_ORTHOLOGUE AFUA_7G00850)-RELATED"/>
    <property type="match status" value="1"/>
</dbReference>
<dbReference type="EMBL" id="BRXZ01005153">
    <property type="protein sequence ID" value="GMH61074.1"/>
    <property type="molecule type" value="Genomic_DNA"/>
</dbReference>
<evidence type="ECO:0000256" key="1">
    <source>
        <dbReference type="SAM" id="MobiDB-lite"/>
    </source>
</evidence>
<dbReference type="GO" id="GO:0008999">
    <property type="term" value="F:protein-N-terminal-alanine acetyltransferase activity"/>
    <property type="evidence" value="ECO:0007669"/>
    <property type="project" value="TreeGrafter"/>
</dbReference>
<dbReference type="OrthoDB" id="41238at2759"/>
<dbReference type="Gene3D" id="3.40.630.30">
    <property type="match status" value="1"/>
</dbReference>
<feature type="region of interest" description="Disordered" evidence="1">
    <location>
        <begin position="200"/>
        <end position="242"/>
    </location>
</feature>
<proteinExistence type="predicted"/>